<evidence type="ECO:0000256" key="4">
    <source>
        <dbReference type="ARBA" id="ARBA00022695"/>
    </source>
</evidence>
<keyword evidence="2" id="KW-0645">Protease</keyword>
<dbReference type="SUPFAM" id="SSF56672">
    <property type="entry name" value="DNA/RNA polymerases"/>
    <property type="match status" value="1"/>
</dbReference>
<keyword evidence="7" id="KW-0378">Hydrolase</keyword>
<protein>
    <recommendedName>
        <fullName evidence="1">RNA-directed DNA polymerase</fullName>
        <ecNumber evidence="1">2.7.7.49</ecNumber>
    </recommendedName>
</protein>
<evidence type="ECO:0000256" key="3">
    <source>
        <dbReference type="ARBA" id="ARBA00022679"/>
    </source>
</evidence>
<evidence type="ECO:0000256" key="8">
    <source>
        <dbReference type="ARBA" id="ARBA00022918"/>
    </source>
</evidence>
<keyword evidence="8" id="KW-0695">RNA-directed DNA polymerase</keyword>
<evidence type="ECO:0000256" key="5">
    <source>
        <dbReference type="ARBA" id="ARBA00022722"/>
    </source>
</evidence>
<dbReference type="PANTHER" id="PTHR37984">
    <property type="entry name" value="PROTEIN CBG26694"/>
    <property type="match status" value="1"/>
</dbReference>
<evidence type="ECO:0000259" key="9">
    <source>
        <dbReference type="PROSITE" id="PS50878"/>
    </source>
</evidence>
<dbReference type="FunFam" id="3.30.70.270:FF:000020">
    <property type="entry name" value="Transposon Tf2-6 polyprotein-like Protein"/>
    <property type="match status" value="1"/>
</dbReference>
<dbReference type="EC" id="2.7.7.49" evidence="1"/>
<dbReference type="InterPro" id="IPR041373">
    <property type="entry name" value="RT_RNaseH"/>
</dbReference>
<dbReference type="InterPro" id="IPR000477">
    <property type="entry name" value="RT_dom"/>
</dbReference>
<sequence length="582" mass="65523">MTTSPLLQQTYASIFLVAHPMLRASTWRYAPWSSRPPLPPPVQSAALIRLLASYRDIFDLDNRPLGQTSLVQHRINTGDAVPIHRRPYRVSLSERKIIQDEVNKMLAKVIIEPSTSPWASPVVLVKKKDNTWRFCIDYRHLNRITKKDVYPLPRIDDALDCLHGARYFSSIDLRSGYWQIAVDDKDQEKTAFVTPDGLYQFKVMPFGLCNAPATFERMMDSLLQGFKWSTCLCYLDDVLVFSPTFETHLERLSAILDVFRNAGLQLNSSKCHFGRRQITVLGHLVDASGVQPDPEKIRAVTSFPVPQSAKDVRSFVGLCSYFRRFVKDFAAIARPLTDLLKKDVPFSWGSTQADGFSLLITILTTPPILAHFDPPAPTEVRNDASGHGIGAVLAQRQRGHDRLIAYASRLLTPAESNYSITERECLALVWAVSQFRPYLCGTHFSVVTNHHALCWLSPLRDPTGRLGRWALRLQEYTSAVTCKSGRLHQDTDCLSRYPVGESLTVPDTDACVCSVSQINHIADEQRRGASLRAIVERLQSSPSERSHRSFVLQNGTLYHHNFHPDGPALLLVIPSTSTKYVT</sequence>
<dbReference type="EMBL" id="GACK01009221">
    <property type="protein sequence ID" value="JAA55813.1"/>
    <property type="molecule type" value="mRNA"/>
</dbReference>
<keyword evidence="6" id="KW-0255">Endonuclease</keyword>
<dbReference type="Pfam" id="PF00078">
    <property type="entry name" value="RVT_1"/>
    <property type="match status" value="1"/>
</dbReference>
<reference evidence="10" key="1">
    <citation type="submission" date="2012-11" db="EMBL/GenBank/DDBJ databases">
        <authorList>
            <person name="Lucero-Rivera Y.E."/>
            <person name="Tovar-Ramirez D."/>
        </authorList>
    </citation>
    <scope>NUCLEOTIDE SEQUENCE</scope>
    <source>
        <tissue evidence="10">Salivary gland</tissue>
    </source>
</reference>
<dbReference type="CDD" id="cd09274">
    <property type="entry name" value="RNase_HI_RT_Ty3"/>
    <property type="match status" value="1"/>
</dbReference>
<dbReference type="GO" id="GO:0008233">
    <property type="term" value="F:peptidase activity"/>
    <property type="evidence" value="ECO:0007669"/>
    <property type="project" value="UniProtKB-KW"/>
</dbReference>
<name>L7LY54_RHIPC</name>
<dbReference type="InterPro" id="IPR043502">
    <property type="entry name" value="DNA/RNA_pol_sf"/>
</dbReference>
<evidence type="ECO:0000256" key="7">
    <source>
        <dbReference type="ARBA" id="ARBA00022801"/>
    </source>
</evidence>
<dbReference type="GO" id="GO:0006508">
    <property type="term" value="P:proteolysis"/>
    <property type="evidence" value="ECO:0007669"/>
    <property type="project" value="UniProtKB-KW"/>
</dbReference>
<dbReference type="InterPro" id="IPR050951">
    <property type="entry name" value="Retrovirus_Pol_polyprotein"/>
</dbReference>
<dbReference type="PROSITE" id="PS50878">
    <property type="entry name" value="RT_POL"/>
    <property type="match status" value="1"/>
</dbReference>
<evidence type="ECO:0000313" key="10">
    <source>
        <dbReference type="EMBL" id="JAA55813.1"/>
    </source>
</evidence>
<dbReference type="PANTHER" id="PTHR37984:SF5">
    <property type="entry name" value="PROTEIN NYNRIN-LIKE"/>
    <property type="match status" value="1"/>
</dbReference>
<organism evidence="10">
    <name type="scientific">Rhipicephalus pulchellus</name>
    <name type="common">Yellow backed tick</name>
    <name type="synonym">Dermacentor pulchellus</name>
    <dbReference type="NCBI Taxonomy" id="72859"/>
    <lineage>
        <taxon>Eukaryota</taxon>
        <taxon>Metazoa</taxon>
        <taxon>Ecdysozoa</taxon>
        <taxon>Arthropoda</taxon>
        <taxon>Chelicerata</taxon>
        <taxon>Arachnida</taxon>
        <taxon>Acari</taxon>
        <taxon>Parasitiformes</taxon>
        <taxon>Ixodida</taxon>
        <taxon>Ixodoidea</taxon>
        <taxon>Ixodidae</taxon>
        <taxon>Rhipicephalinae</taxon>
        <taxon>Rhipicephalus</taxon>
        <taxon>Rhipicephalus</taxon>
    </lineage>
</organism>
<dbReference type="FunFam" id="3.10.10.10:FF:000002">
    <property type="entry name" value="Retrovirus-related Pol polyprotein from transposon 17.6-like protein"/>
    <property type="match status" value="1"/>
</dbReference>
<proteinExistence type="evidence at transcript level"/>
<dbReference type="Pfam" id="PF17917">
    <property type="entry name" value="RT_RNaseH"/>
    <property type="match status" value="1"/>
</dbReference>
<evidence type="ECO:0000256" key="1">
    <source>
        <dbReference type="ARBA" id="ARBA00012493"/>
    </source>
</evidence>
<dbReference type="FunFam" id="3.10.10.10:FF:000007">
    <property type="entry name" value="Retrovirus-related Pol polyprotein from transposon 17.6-like Protein"/>
    <property type="match status" value="1"/>
</dbReference>
<dbReference type="Gene3D" id="3.10.10.10">
    <property type="entry name" value="HIV Type 1 Reverse Transcriptase, subunit A, domain 1"/>
    <property type="match status" value="1"/>
</dbReference>
<feature type="domain" description="Reverse transcriptase" evidence="9">
    <location>
        <begin position="106"/>
        <end position="285"/>
    </location>
</feature>
<keyword evidence="3" id="KW-0808">Transferase</keyword>
<dbReference type="GO" id="GO:0004519">
    <property type="term" value="F:endonuclease activity"/>
    <property type="evidence" value="ECO:0007669"/>
    <property type="project" value="UniProtKB-KW"/>
</dbReference>
<dbReference type="CDD" id="cd01647">
    <property type="entry name" value="RT_LTR"/>
    <property type="match status" value="1"/>
</dbReference>
<dbReference type="AlphaFoldDB" id="L7LY54"/>
<reference evidence="10" key="2">
    <citation type="journal article" date="2015" name="J. Proteomics">
        <title>Sexual differences in the sialomes of the zebra tick, Rhipicephalus pulchellus.</title>
        <authorList>
            <person name="Tan A.W."/>
            <person name="Francischetti I.M."/>
            <person name="Slovak M."/>
            <person name="Kini R.M."/>
            <person name="Ribeiro J.M."/>
        </authorList>
    </citation>
    <scope>NUCLEOTIDE SEQUENCE</scope>
    <source>
        <tissue evidence="10">Salivary gland</tissue>
    </source>
</reference>
<evidence type="ECO:0000256" key="6">
    <source>
        <dbReference type="ARBA" id="ARBA00022759"/>
    </source>
</evidence>
<dbReference type="GO" id="GO:0003964">
    <property type="term" value="F:RNA-directed DNA polymerase activity"/>
    <property type="evidence" value="ECO:0007669"/>
    <property type="project" value="UniProtKB-KW"/>
</dbReference>
<accession>L7LY54</accession>
<keyword evidence="5" id="KW-0540">Nuclease</keyword>
<dbReference type="Gene3D" id="3.30.70.270">
    <property type="match status" value="2"/>
</dbReference>
<evidence type="ECO:0000256" key="2">
    <source>
        <dbReference type="ARBA" id="ARBA00022670"/>
    </source>
</evidence>
<dbReference type="InterPro" id="IPR043128">
    <property type="entry name" value="Rev_trsase/Diguanyl_cyclase"/>
</dbReference>
<keyword evidence="4" id="KW-0548">Nucleotidyltransferase</keyword>